<dbReference type="Pfam" id="PF03221">
    <property type="entry name" value="HTH_Tnp_Tc5"/>
    <property type="match status" value="1"/>
</dbReference>
<dbReference type="Gene3D" id="3.30.420.10">
    <property type="entry name" value="Ribonuclease H-like superfamily/Ribonuclease H"/>
    <property type="match status" value="1"/>
</dbReference>
<proteinExistence type="predicted"/>
<evidence type="ECO:0000256" key="2">
    <source>
        <dbReference type="SAM" id="MobiDB-lite"/>
    </source>
</evidence>
<feature type="compositionally biased region" description="Basic residues" evidence="2">
    <location>
        <begin position="565"/>
        <end position="582"/>
    </location>
</feature>
<dbReference type="Proteomes" id="UP000245464">
    <property type="component" value="Chromosome 6"/>
</dbReference>
<feature type="compositionally biased region" description="Polar residues" evidence="2">
    <location>
        <begin position="604"/>
        <end position="618"/>
    </location>
</feature>
<dbReference type="PROSITE" id="PS51253">
    <property type="entry name" value="HTH_CENPB"/>
    <property type="match status" value="1"/>
</dbReference>
<dbReference type="Pfam" id="PF03184">
    <property type="entry name" value="DDE_1"/>
    <property type="match status" value="1"/>
</dbReference>
<gene>
    <name evidence="4" type="ORF">PtrM4_113220</name>
</gene>
<dbReference type="PANTHER" id="PTHR19303">
    <property type="entry name" value="TRANSPOSON"/>
    <property type="match status" value="1"/>
</dbReference>
<evidence type="ECO:0000259" key="3">
    <source>
        <dbReference type="PROSITE" id="PS51253"/>
    </source>
</evidence>
<dbReference type="InterPro" id="IPR036397">
    <property type="entry name" value="RNaseH_sf"/>
</dbReference>
<accession>A0A834RVY4</accession>
<dbReference type="GO" id="GO:0005634">
    <property type="term" value="C:nucleus"/>
    <property type="evidence" value="ECO:0007669"/>
    <property type="project" value="TreeGrafter"/>
</dbReference>
<reference evidence="4 5" key="1">
    <citation type="journal article" date="2018" name="BMC Genomics">
        <title>Comparative genomics of the wheat fungal pathogen Pyrenophora tritici-repentis reveals chromosomal variations and genome plasticity.</title>
        <authorList>
            <person name="Moolhuijzen P."/>
            <person name="See P.T."/>
            <person name="Hane J.K."/>
            <person name="Shi G."/>
            <person name="Liu Z."/>
            <person name="Oliver R.P."/>
            <person name="Moffat C.S."/>
        </authorList>
    </citation>
    <scope>NUCLEOTIDE SEQUENCE [LARGE SCALE GENOMIC DNA]</scope>
    <source>
        <strain evidence="4">M4</strain>
    </source>
</reference>
<feature type="compositionally biased region" description="Basic and acidic residues" evidence="2">
    <location>
        <begin position="540"/>
        <end position="555"/>
    </location>
</feature>
<feature type="region of interest" description="Disordered" evidence="2">
    <location>
        <begin position="540"/>
        <end position="618"/>
    </location>
</feature>
<dbReference type="PANTHER" id="PTHR19303:SF74">
    <property type="entry name" value="POGO TRANSPOSABLE ELEMENT WITH KRAB DOMAIN"/>
    <property type="match status" value="1"/>
</dbReference>
<dbReference type="KEGG" id="ptrr:90956912"/>
<name>A0A834RVY4_9PLEO</name>
<dbReference type="InterPro" id="IPR004875">
    <property type="entry name" value="DDE_SF_endonuclease_dom"/>
</dbReference>
<dbReference type="AlphaFoldDB" id="A0A834RVY4"/>
<evidence type="ECO:0000313" key="5">
    <source>
        <dbReference type="Proteomes" id="UP000245464"/>
    </source>
</evidence>
<evidence type="ECO:0000313" key="4">
    <source>
        <dbReference type="EMBL" id="KAF7568907.1"/>
    </source>
</evidence>
<evidence type="ECO:0000256" key="1">
    <source>
        <dbReference type="ARBA" id="ARBA00023125"/>
    </source>
</evidence>
<dbReference type="InterPro" id="IPR050863">
    <property type="entry name" value="CenT-Element_Derived"/>
</dbReference>
<comment type="caution">
    <text evidence="4">The sequence shown here is derived from an EMBL/GenBank/DDBJ whole genome shotgun (WGS) entry which is preliminary data.</text>
</comment>
<feature type="compositionally biased region" description="Basic and acidic residues" evidence="2">
    <location>
        <begin position="583"/>
        <end position="593"/>
    </location>
</feature>
<sequence>MAPIDEAIADLESRDPGEKFTLKEVAEKWGVNRSTLGRRWRRVTGPRSDGYAQQQAIGPQQKLELVRYITKLTKQGLPPTREMIRNFSSEVAHQQLSESWVTRFINRHEIYLISKWTTAMDRTRHLADSESKYRLYFELLHQKITEYHLEARDIYNMDEKGFLIGMIGRSKRIFSRRQWDKKEVRASLQDGSREFLTLLACCCADGSSLPPALIYAAKNGAIRSSWVEDIKAGEHEVFVSSSLTGWSNNDVGLAWLEQVFDRYTKQRSGRWRLLILDGHGSHLTMEFIKYCDRHRILLMILPPHSTHTLQPLDVVLFKPLSQAYSNELTNHLYKAQGLIPIKKGDFFPLFWRAWQASFKQSTILKAFEATGIWPIDPNVILRRFASTPEAERSSSSGLSDHDWRKLDRLVRAAVNDSHQYEARKLRSSVHHLSVQYKLLQHENEGLKEALQHKKKHKKKGKALDLQQRQEYHGGSVFWSPRKIREARAREVVRERDKIEEKLQKAQAKKQREEVQLQRQVKLEEKRVERQRLKEIRELERAEKAAERARKVEAQHQKKATQQAQQRKRKASRAPSSKNKRQKRAMEDRARDRVASPPSPPPPKTTSRGRNVNLPQKFR</sequence>
<dbReference type="GeneID" id="90956912"/>
<organism evidence="4 5">
    <name type="scientific">Pyrenophora tritici-repentis</name>
    <dbReference type="NCBI Taxonomy" id="45151"/>
    <lineage>
        <taxon>Eukaryota</taxon>
        <taxon>Fungi</taxon>
        <taxon>Dikarya</taxon>
        <taxon>Ascomycota</taxon>
        <taxon>Pezizomycotina</taxon>
        <taxon>Dothideomycetes</taxon>
        <taxon>Pleosporomycetidae</taxon>
        <taxon>Pleosporales</taxon>
        <taxon>Pleosporineae</taxon>
        <taxon>Pleosporaceae</taxon>
        <taxon>Pyrenophora</taxon>
    </lineage>
</organism>
<protein>
    <submittedName>
        <fullName evidence="4">TolA, Membrane protein involved in colicin uptake</fullName>
    </submittedName>
</protein>
<dbReference type="EMBL" id="NQIK02000006">
    <property type="protein sequence ID" value="KAF7568907.1"/>
    <property type="molecule type" value="Genomic_DNA"/>
</dbReference>
<dbReference type="RefSeq" id="XP_065961250.1">
    <property type="nucleotide sequence ID" value="XM_066108065.1"/>
</dbReference>
<dbReference type="GO" id="GO:0003677">
    <property type="term" value="F:DNA binding"/>
    <property type="evidence" value="ECO:0007669"/>
    <property type="project" value="UniProtKB-KW"/>
</dbReference>
<dbReference type="InterPro" id="IPR006600">
    <property type="entry name" value="HTH_CenpB_DNA-bd_dom"/>
</dbReference>
<feature type="domain" description="HTH CENPB-type" evidence="3">
    <location>
        <begin position="49"/>
        <end position="114"/>
    </location>
</feature>
<keyword evidence="1" id="KW-0238">DNA-binding</keyword>